<name>A0ABU8ZMP7_9BIFI</name>
<reference evidence="2 3" key="1">
    <citation type="submission" date="2024-02" db="EMBL/GenBank/DDBJ databases">
        <title>Bifidobacterium honeyensis sp. nov., isolated from the comb honey.</title>
        <authorList>
            <person name="Liu W."/>
            <person name="Li Y."/>
        </authorList>
    </citation>
    <scope>NUCLEOTIDE SEQUENCE [LARGE SCALE GENOMIC DNA]</scope>
    <source>
        <strain evidence="2 3">IMAU50988</strain>
    </source>
</reference>
<keyword evidence="1" id="KW-0472">Membrane</keyword>
<evidence type="ECO:0000313" key="2">
    <source>
        <dbReference type="EMBL" id="MEK0306290.1"/>
    </source>
</evidence>
<dbReference type="Proteomes" id="UP001373159">
    <property type="component" value="Unassembled WGS sequence"/>
</dbReference>
<sequence length="144" mass="15264">MPLLPEDRMASDLRKYKKRSRILAVSTGILAVTTLIFGGIVVAAEVITVGQNHSALSKVYDSCKDADADSMALADHNSTLTVNETEGMDAYSCVASALPIPKATQAKIGATTGFSGTQTDSWDGYKATWSYSGDNGLTLVIQKD</sequence>
<accession>A0ABU8ZMP7</accession>
<comment type="caution">
    <text evidence="2">The sequence shown here is derived from an EMBL/GenBank/DDBJ whole genome shotgun (WGS) entry which is preliminary data.</text>
</comment>
<proteinExistence type="predicted"/>
<gene>
    <name evidence="2" type="ORF">V8P97_02240</name>
</gene>
<keyword evidence="3" id="KW-1185">Reference proteome</keyword>
<evidence type="ECO:0000313" key="3">
    <source>
        <dbReference type="Proteomes" id="UP001373159"/>
    </source>
</evidence>
<evidence type="ECO:0008006" key="4">
    <source>
        <dbReference type="Google" id="ProtNLM"/>
    </source>
</evidence>
<keyword evidence="1" id="KW-1133">Transmembrane helix</keyword>
<feature type="transmembrane region" description="Helical" evidence="1">
    <location>
        <begin position="21"/>
        <end position="44"/>
    </location>
</feature>
<dbReference type="EMBL" id="JBANBB010000001">
    <property type="protein sequence ID" value="MEK0306290.1"/>
    <property type="molecule type" value="Genomic_DNA"/>
</dbReference>
<organism evidence="2 3">
    <name type="scientific">Bifidobacterium favimelis</name>
    <dbReference type="NCBI Taxonomy" id="3122979"/>
    <lineage>
        <taxon>Bacteria</taxon>
        <taxon>Bacillati</taxon>
        <taxon>Actinomycetota</taxon>
        <taxon>Actinomycetes</taxon>
        <taxon>Bifidobacteriales</taxon>
        <taxon>Bifidobacteriaceae</taxon>
        <taxon>Bifidobacterium</taxon>
    </lineage>
</organism>
<evidence type="ECO:0000256" key="1">
    <source>
        <dbReference type="SAM" id="Phobius"/>
    </source>
</evidence>
<protein>
    <recommendedName>
        <fullName evidence="4">ABC transporter permease</fullName>
    </recommendedName>
</protein>
<dbReference type="RefSeq" id="WP_340486154.1">
    <property type="nucleotide sequence ID" value="NZ_JBANDZ010000001.1"/>
</dbReference>
<keyword evidence="1" id="KW-0812">Transmembrane</keyword>